<comment type="caution">
    <text evidence="1">The sequence shown here is derived from an EMBL/GenBank/DDBJ whole genome shotgun (WGS) entry which is preliminary data.</text>
</comment>
<evidence type="ECO:0000313" key="1">
    <source>
        <dbReference type="EMBL" id="CAJ0597793.1"/>
    </source>
</evidence>
<organism evidence="1 2">
    <name type="scientific">Cylicocyclus nassatus</name>
    <name type="common">Nematode worm</name>
    <dbReference type="NCBI Taxonomy" id="53992"/>
    <lineage>
        <taxon>Eukaryota</taxon>
        <taxon>Metazoa</taxon>
        <taxon>Ecdysozoa</taxon>
        <taxon>Nematoda</taxon>
        <taxon>Chromadorea</taxon>
        <taxon>Rhabditida</taxon>
        <taxon>Rhabditina</taxon>
        <taxon>Rhabditomorpha</taxon>
        <taxon>Strongyloidea</taxon>
        <taxon>Strongylidae</taxon>
        <taxon>Cylicocyclus</taxon>
    </lineage>
</organism>
<dbReference type="Proteomes" id="UP001176961">
    <property type="component" value="Unassembled WGS sequence"/>
</dbReference>
<protein>
    <submittedName>
        <fullName evidence="1">Uncharacterized protein</fullName>
    </submittedName>
</protein>
<dbReference type="EMBL" id="CATQJL010000223">
    <property type="protein sequence ID" value="CAJ0597793.1"/>
    <property type="molecule type" value="Genomic_DNA"/>
</dbReference>
<evidence type="ECO:0000313" key="2">
    <source>
        <dbReference type="Proteomes" id="UP001176961"/>
    </source>
</evidence>
<name>A0AA36GT47_CYLNA</name>
<keyword evidence="2" id="KW-1185">Reference proteome</keyword>
<proteinExistence type="predicted"/>
<gene>
    <name evidence="1" type="ORF">CYNAS_LOCUS9776</name>
</gene>
<dbReference type="AlphaFoldDB" id="A0AA36GT47"/>
<sequence>MPRRGCGVRRISPIKKFLGTHDNIFPLVRDLGAEACAVPHLRGNFRQEHRFLIPNKKAGANTLDRFNGLLVFSRLAASARRLIEPTFKYLHEAPDIVAAAACPRRSVLSVIALLVRQRKTSIFLIFFPSPAQPPAKKMISCCCAMVRGLSILYSEPLLMG</sequence>
<accession>A0AA36GT47</accession>
<reference evidence="1" key="1">
    <citation type="submission" date="2023-07" db="EMBL/GenBank/DDBJ databases">
        <authorList>
            <consortium name="CYATHOMIX"/>
        </authorList>
    </citation>
    <scope>NUCLEOTIDE SEQUENCE</scope>
    <source>
        <strain evidence="1">N/A</strain>
    </source>
</reference>